<gene>
    <name evidence="1" type="ORF">T4E_719</name>
</gene>
<comment type="caution">
    <text evidence="1">The sequence shown here is derived from an EMBL/GenBank/DDBJ whole genome shotgun (WGS) entry which is preliminary data.</text>
</comment>
<dbReference type="EMBL" id="JYDU01000378">
    <property type="protein sequence ID" value="KRX86432.1"/>
    <property type="molecule type" value="Genomic_DNA"/>
</dbReference>
<organism evidence="1 2">
    <name type="scientific">Trichinella pseudospiralis</name>
    <name type="common">Parasitic roundworm</name>
    <dbReference type="NCBI Taxonomy" id="6337"/>
    <lineage>
        <taxon>Eukaryota</taxon>
        <taxon>Metazoa</taxon>
        <taxon>Ecdysozoa</taxon>
        <taxon>Nematoda</taxon>
        <taxon>Enoplea</taxon>
        <taxon>Dorylaimia</taxon>
        <taxon>Trichinellida</taxon>
        <taxon>Trichinellidae</taxon>
        <taxon>Trichinella</taxon>
    </lineage>
</organism>
<evidence type="ECO:0000313" key="2">
    <source>
        <dbReference type="Proteomes" id="UP000054815"/>
    </source>
</evidence>
<protein>
    <submittedName>
        <fullName evidence="1">Uncharacterized protein</fullName>
    </submittedName>
</protein>
<reference evidence="1 2" key="1">
    <citation type="submission" date="2015-01" db="EMBL/GenBank/DDBJ databases">
        <title>Evolution of Trichinella species and genotypes.</title>
        <authorList>
            <person name="Korhonen P.K."/>
            <person name="Edoardo P."/>
            <person name="Giuseppe L.R."/>
            <person name="Gasser R.B."/>
        </authorList>
    </citation>
    <scope>NUCLEOTIDE SEQUENCE [LARGE SCALE GENOMIC DNA]</scope>
    <source>
        <strain evidence="1">ISS141</strain>
    </source>
</reference>
<accession>A0A0V0XEK5</accession>
<evidence type="ECO:0000313" key="1">
    <source>
        <dbReference type="EMBL" id="KRX86432.1"/>
    </source>
</evidence>
<proteinExistence type="predicted"/>
<sequence>MNMRLQSRARVAAVPSKDAYSNGKTLDNSESAEVLAACCTLLERSVTNSSASSARATASSSSYQHSQSLYYHNGILISYTFINDVNGGHPGRPSDSLRNTARPQKLQDSCSCLSRQAFGVPRVGTMLLEQQYERNEMSLYKPSQIVAEGGRGMVKGGLYVSMVKSGDWAAKSAAECF</sequence>
<dbReference type="AlphaFoldDB" id="A0A0V0XEK5"/>
<name>A0A0V0XEK5_TRIPS</name>
<dbReference type="Proteomes" id="UP000054815">
    <property type="component" value="Unassembled WGS sequence"/>
</dbReference>